<sequence length="79" mass="9105">MDKAVMKLNGVEARNQAGNRIMPRYSIRKKFFFLIPIQIGFTEIFNIFPPFRSGDDGSGGQKKDIEQRITDLRKLARIC</sequence>
<accession>A0A2D0KT71</accession>
<comment type="caution">
    <text evidence="2">The sequence shown here is derived from an EMBL/GenBank/DDBJ whole genome shotgun (WGS) entry which is preliminary data.</text>
</comment>
<evidence type="ECO:0000313" key="3">
    <source>
        <dbReference type="Proteomes" id="UP000221101"/>
    </source>
</evidence>
<gene>
    <name evidence="2" type="ORF">Xkoz_03832</name>
</gene>
<reference evidence="2 3" key="1">
    <citation type="journal article" date="2017" name="Nat. Microbiol.">
        <title>Natural product diversity associated with the nematode symbionts Photorhabdus and Xenorhabdus.</title>
        <authorList>
            <person name="Tobias N.J."/>
            <person name="Wolff H."/>
            <person name="Djahanschiri B."/>
            <person name="Grundmann F."/>
            <person name="Kronenwerth M."/>
            <person name="Shi Y.M."/>
            <person name="Simonyi S."/>
            <person name="Grun P."/>
            <person name="Shapiro-Ilan D."/>
            <person name="Pidot S.J."/>
            <person name="Stinear T.P."/>
            <person name="Ebersberger I."/>
            <person name="Bode H.B."/>
        </authorList>
    </citation>
    <scope>NUCLEOTIDE SEQUENCE [LARGE SCALE GENOMIC DNA]</scope>
    <source>
        <strain evidence="2 3">DSM 17907</strain>
    </source>
</reference>
<dbReference type="EMBL" id="NJCX01000082">
    <property type="protein sequence ID" value="PHM66407.1"/>
    <property type="molecule type" value="Genomic_DNA"/>
</dbReference>
<proteinExistence type="predicted"/>
<dbReference type="AlphaFoldDB" id="A0A2D0KT71"/>
<keyword evidence="1" id="KW-0472">Membrane</keyword>
<feature type="transmembrane region" description="Helical" evidence="1">
    <location>
        <begin position="31"/>
        <end position="48"/>
    </location>
</feature>
<organism evidence="2 3">
    <name type="scientific">Xenorhabdus kozodoii</name>
    <dbReference type="NCBI Taxonomy" id="351676"/>
    <lineage>
        <taxon>Bacteria</taxon>
        <taxon>Pseudomonadati</taxon>
        <taxon>Pseudomonadota</taxon>
        <taxon>Gammaproteobacteria</taxon>
        <taxon>Enterobacterales</taxon>
        <taxon>Morganellaceae</taxon>
        <taxon>Xenorhabdus</taxon>
    </lineage>
</organism>
<name>A0A2D0KT71_9GAMM</name>
<protein>
    <submittedName>
        <fullName evidence="2">Uncharacterized protein</fullName>
    </submittedName>
</protein>
<evidence type="ECO:0000313" key="2">
    <source>
        <dbReference type="EMBL" id="PHM66407.1"/>
    </source>
</evidence>
<keyword evidence="1" id="KW-1133">Transmembrane helix</keyword>
<keyword evidence="1" id="KW-0812">Transmembrane</keyword>
<dbReference type="Proteomes" id="UP000221101">
    <property type="component" value="Unassembled WGS sequence"/>
</dbReference>
<evidence type="ECO:0000256" key="1">
    <source>
        <dbReference type="SAM" id="Phobius"/>
    </source>
</evidence>
<keyword evidence="3" id="KW-1185">Reference proteome</keyword>